<dbReference type="Proteomes" id="UP000240760">
    <property type="component" value="Unassembled WGS sequence"/>
</dbReference>
<evidence type="ECO:0000313" key="1">
    <source>
        <dbReference type="EMBL" id="PTB71417.1"/>
    </source>
</evidence>
<accession>A0A2T4BQ21</accession>
<dbReference type="EMBL" id="KZ679149">
    <property type="protein sequence ID" value="PTB71417.1"/>
    <property type="molecule type" value="Genomic_DNA"/>
</dbReference>
<dbReference type="AlphaFoldDB" id="A0A2T4BQ21"/>
<name>A0A2T4BQ21_TRILO</name>
<protein>
    <submittedName>
        <fullName evidence="1">Uncharacterized protein</fullName>
    </submittedName>
</protein>
<evidence type="ECO:0000313" key="2">
    <source>
        <dbReference type="Proteomes" id="UP000240760"/>
    </source>
</evidence>
<gene>
    <name evidence="1" type="ORF">M440DRAFT_1150033</name>
</gene>
<sequence>MLYLGSPSLCSFPRPRSSGPASPRLIFDLKAVTWGRKDRSLHLLGSSVPAAKRRSGLDLNPQAWPFFPLAALYDTSILYFFWSVLPRGGDLFRDCKTWKSNTASKGSRALVQLLQLHRIDIIYHFSSKTCPSF</sequence>
<keyword evidence="2" id="KW-1185">Reference proteome</keyword>
<proteinExistence type="predicted"/>
<organism evidence="1 2">
    <name type="scientific">Trichoderma longibrachiatum ATCC 18648</name>
    <dbReference type="NCBI Taxonomy" id="983965"/>
    <lineage>
        <taxon>Eukaryota</taxon>
        <taxon>Fungi</taxon>
        <taxon>Dikarya</taxon>
        <taxon>Ascomycota</taxon>
        <taxon>Pezizomycotina</taxon>
        <taxon>Sordariomycetes</taxon>
        <taxon>Hypocreomycetidae</taxon>
        <taxon>Hypocreales</taxon>
        <taxon>Hypocreaceae</taxon>
        <taxon>Trichoderma</taxon>
    </lineage>
</organism>
<reference evidence="1 2" key="1">
    <citation type="submission" date="2016-07" db="EMBL/GenBank/DDBJ databases">
        <title>Multiple horizontal gene transfer events from other fungi enriched the ability of initially mycotrophic Trichoderma (Ascomycota) to feed on dead plant biomass.</title>
        <authorList>
            <consortium name="DOE Joint Genome Institute"/>
            <person name="Aerts A."/>
            <person name="Atanasova L."/>
            <person name="Chenthamara K."/>
            <person name="Zhang J."/>
            <person name="Grujic M."/>
            <person name="Henrissat B."/>
            <person name="Kuo A."/>
            <person name="Salamov A."/>
            <person name="Lipzen A."/>
            <person name="Labutti K."/>
            <person name="Barry K."/>
            <person name="Miao Y."/>
            <person name="Rahimi M.J."/>
            <person name="Shen Q."/>
            <person name="Grigoriev I.V."/>
            <person name="Kubicek C.P."/>
            <person name="Druzhinina I.S."/>
        </authorList>
    </citation>
    <scope>NUCLEOTIDE SEQUENCE [LARGE SCALE GENOMIC DNA]</scope>
    <source>
        <strain evidence="1 2">ATCC 18648</strain>
    </source>
</reference>